<dbReference type="RefSeq" id="WP_035964057.1">
    <property type="nucleotide sequence ID" value="NZ_JROM01000022.1"/>
</dbReference>
<reference evidence="2 3" key="1">
    <citation type="submission" date="2014-09" db="EMBL/GenBank/DDBJ databases">
        <title>High-quality draft genome sequence of Kocuria marina SO9-6, an actinobacterium isolated from a copper mine.</title>
        <authorList>
            <person name="Castro D.B."/>
            <person name="Pereira L.B."/>
            <person name="Silva M.V."/>
            <person name="Silva B.P."/>
            <person name="Zanardi B.R."/>
            <person name="Carlos C."/>
            <person name="Belgini D.R."/>
            <person name="Limache E.G."/>
            <person name="Lacerda G.V."/>
            <person name="Nery M.B."/>
            <person name="Gomes M.B."/>
            <person name="Souza S."/>
            <person name="Silva T.M."/>
            <person name="Rodrigues V.D."/>
            <person name="Paulino L.C."/>
            <person name="Vicentini R."/>
            <person name="Ferraz L.F."/>
            <person name="Ottoboni L.M."/>
        </authorList>
    </citation>
    <scope>NUCLEOTIDE SEQUENCE [LARGE SCALE GENOMIC DNA]</scope>
    <source>
        <strain evidence="2 3">SO9-6</strain>
    </source>
</reference>
<feature type="transmembrane region" description="Helical" evidence="1">
    <location>
        <begin position="55"/>
        <end position="75"/>
    </location>
</feature>
<dbReference type="eggNOG" id="ENOG50342Q8">
    <property type="taxonomic scope" value="Bacteria"/>
</dbReference>
<keyword evidence="1" id="KW-0472">Membrane</keyword>
<comment type="caution">
    <text evidence="2">The sequence shown here is derived from an EMBL/GenBank/DDBJ whole genome shotgun (WGS) entry which is preliminary data.</text>
</comment>
<feature type="transmembrane region" description="Helical" evidence="1">
    <location>
        <begin position="30"/>
        <end position="49"/>
    </location>
</feature>
<evidence type="ECO:0000256" key="1">
    <source>
        <dbReference type="SAM" id="Phobius"/>
    </source>
</evidence>
<dbReference type="EMBL" id="JROM01000022">
    <property type="protein sequence ID" value="KHE74280.1"/>
    <property type="molecule type" value="Genomic_DNA"/>
</dbReference>
<keyword evidence="1" id="KW-0812">Transmembrane</keyword>
<accession>A0A0B0DBX2</accession>
<evidence type="ECO:0000313" key="3">
    <source>
        <dbReference type="Proteomes" id="UP000030664"/>
    </source>
</evidence>
<evidence type="ECO:0000313" key="2">
    <source>
        <dbReference type="EMBL" id="KHE74280.1"/>
    </source>
</evidence>
<dbReference type="AlphaFoldDB" id="A0A0B0DBX2"/>
<keyword evidence="1" id="KW-1133">Transmembrane helix</keyword>
<sequence length="216" mass="23647">MAETIRQIPAKYGAPEHVFHPRMGSYGRRLGAALPPLLLVVVAVFVIGYRRPAGPAMGVLLLLALVGLVTAYAYLRPALVVLTADHVLLSRWVGFRAVPRDRIAQVVTVRMLLAPRPRGGGSRGRPGLWFVTPAGRSALFLDGTVWDARTLDELARASGAQHVNFQRATPAQLTEHWPRLVAWRVRYPRVRYIATSAALIAAVALFACWAFTRGPA</sequence>
<gene>
    <name evidence="2" type="ORF">AS25_07825</name>
</gene>
<proteinExistence type="predicted"/>
<organism evidence="2 3">
    <name type="scientific">Kocuria marina</name>
    <dbReference type="NCBI Taxonomy" id="223184"/>
    <lineage>
        <taxon>Bacteria</taxon>
        <taxon>Bacillati</taxon>
        <taxon>Actinomycetota</taxon>
        <taxon>Actinomycetes</taxon>
        <taxon>Micrococcales</taxon>
        <taxon>Micrococcaceae</taxon>
        <taxon>Kocuria</taxon>
    </lineage>
</organism>
<protein>
    <recommendedName>
        <fullName evidence="4">PH domain-containing protein</fullName>
    </recommendedName>
</protein>
<name>A0A0B0DBX2_9MICC</name>
<feature type="transmembrane region" description="Helical" evidence="1">
    <location>
        <begin position="192"/>
        <end position="212"/>
    </location>
</feature>
<evidence type="ECO:0008006" key="4">
    <source>
        <dbReference type="Google" id="ProtNLM"/>
    </source>
</evidence>
<dbReference type="Proteomes" id="UP000030664">
    <property type="component" value="Unassembled WGS sequence"/>
</dbReference>